<protein>
    <recommendedName>
        <fullName evidence="9">J domain-containing protein</fullName>
    </recommendedName>
</protein>
<evidence type="ECO:0000259" key="9">
    <source>
        <dbReference type="PROSITE" id="PS50076"/>
    </source>
</evidence>
<dbReference type="PROSITE" id="PS50076">
    <property type="entry name" value="DNAJ_2"/>
    <property type="match status" value="1"/>
</dbReference>
<sequence length="493" mass="56989">MINFNRFFSSLPLLLATLAVQYEEGRTESNSERLLKFGNSLLAQGQLVDALAQFSSAIDNDPDNYMAYYKRATVYLAQGRSKAALPDLKKSMRLKPDFTSAFVHHGNILLKLGKMEEAKKDYIEALRQDPGNKEARERLDIIPQLQQRLTDAEGLMKADRSEEAAEYYSAVITYIPWNVGIRQLRADAYVVYGNYYKALDDYRAITKLKPDCTEEYLQMSDLNYVLGDLEESLIAIRECLKLDQDHKECYSHYKKVKKLDRQYTQGQNLINEGRYDEAIQRYQQTMETEPEEGYVYHMRSKAKICHCYTKLQDTAQAYKICNAVLERESENVDVLLDRAEAYLLDEMFDKALDDFRRANELEDSQRTQEGLNRAQKLLKQSQKRDYYKILGVKRTAKKKEILKAYRKLAQQWHPDKHEEGVAKEKASKVFMDIAAAKEVLTDPEKRQQFDQGEDPLDPEEQQRRNQHWGNPFGGGGGFNPFGSGGGSFKFHFP</sequence>
<comment type="subcellular location">
    <subcellularLocation>
        <location evidence="1">Endoplasmic reticulum lumen</location>
    </subcellularLocation>
</comment>
<dbReference type="Pfam" id="PF00226">
    <property type="entry name" value="DnaJ"/>
    <property type="match status" value="1"/>
</dbReference>
<dbReference type="SUPFAM" id="SSF46565">
    <property type="entry name" value="Chaperone J-domain"/>
    <property type="match status" value="1"/>
</dbReference>
<dbReference type="SMART" id="SM00028">
    <property type="entry name" value="TPR"/>
    <property type="match status" value="8"/>
</dbReference>
<dbReference type="EnsemblMetazoa" id="XM_038194326.1">
    <property type="protein sequence ID" value="XP_038050254.1"/>
    <property type="gene ID" value="LOC119723596"/>
</dbReference>
<evidence type="ECO:0000256" key="2">
    <source>
        <dbReference type="ARBA" id="ARBA00022729"/>
    </source>
</evidence>
<feature type="signal peptide" evidence="8">
    <location>
        <begin position="1"/>
        <end position="27"/>
    </location>
</feature>
<evidence type="ECO:0000313" key="11">
    <source>
        <dbReference type="Proteomes" id="UP000887568"/>
    </source>
</evidence>
<dbReference type="PANTHER" id="PTHR44140">
    <property type="entry name" value="LD25575P"/>
    <property type="match status" value="1"/>
</dbReference>
<dbReference type="FunFam" id="1.25.40.10:FF:000224">
    <property type="entry name" value="DnaJ and TPR domain protein"/>
    <property type="match status" value="1"/>
</dbReference>
<feature type="repeat" description="TPR" evidence="6">
    <location>
        <begin position="99"/>
        <end position="132"/>
    </location>
</feature>
<organism evidence="10 11">
    <name type="scientific">Patiria miniata</name>
    <name type="common">Bat star</name>
    <name type="synonym">Asterina miniata</name>
    <dbReference type="NCBI Taxonomy" id="46514"/>
    <lineage>
        <taxon>Eukaryota</taxon>
        <taxon>Metazoa</taxon>
        <taxon>Echinodermata</taxon>
        <taxon>Eleutherozoa</taxon>
        <taxon>Asterozoa</taxon>
        <taxon>Asteroidea</taxon>
        <taxon>Valvatacea</taxon>
        <taxon>Valvatida</taxon>
        <taxon>Asterinidae</taxon>
        <taxon>Patiria</taxon>
    </lineage>
</organism>
<dbReference type="GO" id="GO:0005788">
    <property type="term" value="C:endoplasmic reticulum lumen"/>
    <property type="evidence" value="ECO:0007669"/>
    <property type="project" value="UniProtKB-SubCell"/>
</dbReference>
<keyword evidence="11" id="KW-1185">Reference proteome</keyword>
<dbReference type="GeneID" id="119723596"/>
<dbReference type="GO" id="GO:0034975">
    <property type="term" value="P:protein folding in endoplasmic reticulum"/>
    <property type="evidence" value="ECO:0007669"/>
    <property type="project" value="TreeGrafter"/>
</dbReference>
<dbReference type="InterPro" id="IPR001623">
    <property type="entry name" value="DnaJ_domain"/>
</dbReference>
<dbReference type="Proteomes" id="UP000887568">
    <property type="component" value="Unplaced"/>
</dbReference>
<dbReference type="PANTHER" id="PTHR44140:SF2">
    <property type="entry name" value="LD25575P"/>
    <property type="match status" value="1"/>
</dbReference>
<dbReference type="InterPro" id="IPR036869">
    <property type="entry name" value="J_dom_sf"/>
</dbReference>
<feature type="repeat" description="TPR" evidence="6">
    <location>
        <begin position="259"/>
        <end position="292"/>
    </location>
</feature>
<evidence type="ECO:0000256" key="4">
    <source>
        <dbReference type="ARBA" id="ARBA00022803"/>
    </source>
</evidence>
<evidence type="ECO:0000256" key="6">
    <source>
        <dbReference type="PROSITE-ProRule" id="PRU00339"/>
    </source>
</evidence>
<evidence type="ECO:0000256" key="5">
    <source>
        <dbReference type="ARBA" id="ARBA00022824"/>
    </source>
</evidence>
<keyword evidence="4 6" id="KW-0802">TPR repeat</keyword>
<feature type="chain" id="PRO_5037181362" description="J domain-containing protein" evidence="8">
    <location>
        <begin position="28"/>
        <end position="493"/>
    </location>
</feature>
<accession>A0A913ZFN1</accession>
<dbReference type="OrthoDB" id="1726119at2759"/>
<evidence type="ECO:0000256" key="7">
    <source>
        <dbReference type="SAM" id="MobiDB-lite"/>
    </source>
</evidence>
<dbReference type="InterPro" id="IPR011990">
    <property type="entry name" value="TPR-like_helical_dom_sf"/>
</dbReference>
<dbReference type="InterPro" id="IPR019734">
    <property type="entry name" value="TPR_rpt"/>
</dbReference>
<dbReference type="PROSITE" id="PS50005">
    <property type="entry name" value="TPR"/>
    <property type="match status" value="5"/>
</dbReference>
<feature type="repeat" description="TPR" evidence="6">
    <location>
        <begin position="31"/>
        <end position="64"/>
    </location>
</feature>
<dbReference type="RefSeq" id="XP_038050254.1">
    <property type="nucleotide sequence ID" value="XM_038194326.1"/>
</dbReference>
<feature type="domain" description="J" evidence="9">
    <location>
        <begin position="385"/>
        <end position="453"/>
    </location>
</feature>
<feature type="compositionally biased region" description="Gly residues" evidence="7">
    <location>
        <begin position="471"/>
        <end position="487"/>
    </location>
</feature>
<dbReference type="SMART" id="SM00271">
    <property type="entry name" value="DnaJ"/>
    <property type="match status" value="1"/>
</dbReference>
<dbReference type="Pfam" id="PF13432">
    <property type="entry name" value="TPR_16"/>
    <property type="match status" value="1"/>
</dbReference>
<dbReference type="Pfam" id="PF13181">
    <property type="entry name" value="TPR_8"/>
    <property type="match status" value="1"/>
</dbReference>
<name>A0A913ZFN1_PATMI</name>
<evidence type="ECO:0000256" key="1">
    <source>
        <dbReference type="ARBA" id="ARBA00004319"/>
    </source>
</evidence>
<keyword evidence="2 8" id="KW-0732">Signal</keyword>
<evidence type="ECO:0000313" key="10">
    <source>
        <dbReference type="EnsemblMetazoa" id="XP_038050254.1"/>
    </source>
</evidence>
<evidence type="ECO:0000256" key="8">
    <source>
        <dbReference type="SAM" id="SignalP"/>
    </source>
</evidence>
<dbReference type="SUPFAM" id="SSF48452">
    <property type="entry name" value="TPR-like"/>
    <property type="match status" value="2"/>
</dbReference>
<dbReference type="CDD" id="cd06257">
    <property type="entry name" value="DnaJ"/>
    <property type="match status" value="1"/>
</dbReference>
<feature type="repeat" description="TPR" evidence="6">
    <location>
        <begin position="332"/>
        <end position="365"/>
    </location>
</feature>
<dbReference type="Gene3D" id="1.25.40.10">
    <property type="entry name" value="Tetratricopeptide repeat domain"/>
    <property type="match status" value="1"/>
</dbReference>
<keyword evidence="5" id="KW-0256">Endoplasmic reticulum</keyword>
<dbReference type="OMA" id="AQAYKIC"/>
<dbReference type="GO" id="GO:0051787">
    <property type="term" value="F:misfolded protein binding"/>
    <property type="evidence" value="ECO:0007669"/>
    <property type="project" value="TreeGrafter"/>
</dbReference>
<reference evidence="10" key="1">
    <citation type="submission" date="2022-11" db="UniProtKB">
        <authorList>
            <consortium name="EnsemblMetazoa"/>
        </authorList>
    </citation>
    <scope>IDENTIFICATION</scope>
</reference>
<keyword evidence="3" id="KW-0677">Repeat</keyword>
<dbReference type="PRINTS" id="PR00625">
    <property type="entry name" value="JDOMAIN"/>
</dbReference>
<proteinExistence type="predicted"/>
<feature type="region of interest" description="Disordered" evidence="7">
    <location>
        <begin position="441"/>
        <end position="493"/>
    </location>
</feature>
<dbReference type="CTD" id="5611"/>
<dbReference type="Gene3D" id="1.10.287.110">
    <property type="entry name" value="DnaJ domain"/>
    <property type="match status" value="1"/>
</dbReference>
<dbReference type="GO" id="GO:0051087">
    <property type="term" value="F:protein-folding chaperone binding"/>
    <property type="evidence" value="ECO:0007669"/>
    <property type="project" value="TreeGrafter"/>
</dbReference>
<dbReference type="InterPro" id="IPR051727">
    <property type="entry name" value="DnaJ_C3_Co-chaperones"/>
</dbReference>
<feature type="repeat" description="TPR" evidence="6">
    <location>
        <begin position="65"/>
        <end position="98"/>
    </location>
</feature>
<evidence type="ECO:0000256" key="3">
    <source>
        <dbReference type="ARBA" id="ARBA00022737"/>
    </source>
</evidence>
<dbReference type="AlphaFoldDB" id="A0A913ZFN1"/>